<dbReference type="KEGG" id="glt:GlitD10_0891"/>
<keyword evidence="5" id="KW-1185">Reference proteome</keyword>
<feature type="region of interest" description="Disordered" evidence="3">
    <location>
        <begin position="219"/>
        <end position="242"/>
    </location>
</feature>
<protein>
    <submittedName>
        <fullName evidence="4">PspA/IM30 family</fullName>
    </submittedName>
</protein>
<accession>A0A1J0ABD5</accession>
<dbReference type="Pfam" id="PF04012">
    <property type="entry name" value="PspA_IM30"/>
    <property type="match status" value="1"/>
</dbReference>
<evidence type="ECO:0000313" key="5">
    <source>
        <dbReference type="Proteomes" id="UP000180235"/>
    </source>
</evidence>
<dbReference type="EMBL" id="CP017675">
    <property type="protein sequence ID" value="APB33209.1"/>
    <property type="molecule type" value="Genomic_DNA"/>
</dbReference>
<reference evidence="4 5" key="1">
    <citation type="submission" date="2016-10" db="EMBL/GenBank/DDBJ databases">
        <title>Description of Gloeomargarita lithophora gen. nov., sp. nov., a thylakoid-bearing basal-branching cyanobacterium with intracellular carbonates, and proposal for Gloeomargaritales ord. nov.</title>
        <authorList>
            <person name="Moreira D."/>
            <person name="Tavera R."/>
            <person name="Benzerara K."/>
            <person name="Skouri-Panet F."/>
            <person name="Couradeau E."/>
            <person name="Gerard E."/>
            <person name="Loussert C."/>
            <person name="Novelo E."/>
            <person name="Zivanovic Y."/>
            <person name="Lopez-Garcia P."/>
        </authorList>
    </citation>
    <scope>NUCLEOTIDE SEQUENCE [LARGE SCALE GENOMIC DNA]</scope>
    <source>
        <strain evidence="4 5">D10</strain>
    </source>
</reference>
<dbReference type="STRING" id="1188229.GlitD10_0891"/>
<feature type="coiled-coil region" evidence="2">
    <location>
        <begin position="101"/>
        <end position="149"/>
    </location>
</feature>
<dbReference type="RefSeq" id="WP_071453826.1">
    <property type="nucleotide sequence ID" value="NZ_CP017675.1"/>
</dbReference>
<dbReference type="AlphaFoldDB" id="A0A1J0ABD5"/>
<feature type="compositionally biased region" description="Pro residues" evidence="3">
    <location>
        <begin position="220"/>
        <end position="230"/>
    </location>
</feature>
<comment type="similarity">
    <text evidence="1">Belongs to the PspA/Vipp/IM30 family.</text>
</comment>
<keyword evidence="2" id="KW-0175">Coiled coil</keyword>
<proteinExistence type="inferred from homology"/>
<evidence type="ECO:0000256" key="2">
    <source>
        <dbReference type="SAM" id="Coils"/>
    </source>
</evidence>
<dbReference type="InterPro" id="IPR007157">
    <property type="entry name" value="PspA_VIPP1"/>
</dbReference>
<name>A0A1J0ABD5_9CYAN</name>
<organism evidence="4 5">
    <name type="scientific">Gloeomargarita lithophora Alchichica-D10</name>
    <dbReference type="NCBI Taxonomy" id="1188229"/>
    <lineage>
        <taxon>Bacteria</taxon>
        <taxon>Bacillati</taxon>
        <taxon>Cyanobacteriota</taxon>
        <taxon>Cyanophyceae</taxon>
        <taxon>Gloeomargaritales</taxon>
        <taxon>Gloeomargaritaceae</taxon>
        <taxon>Gloeomargarita</taxon>
    </lineage>
</organism>
<evidence type="ECO:0000256" key="3">
    <source>
        <dbReference type="SAM" id="MobiDB-lite"/>
    </source>
</evidence>
<sequence length="242" mass="26793">MGLFERLSRLFRANLNAAISAAEDPEKVLDQALLDMQEDQVQLRQAVAQAMATQKRVEQQYNQNFALAEEWYRKAQLAVQKGDEELAKQALSRRKGYGDTSTALKTQLDQQSVQLENLRRQMTALEGKIAEAKTKKDMLKARLRAAKATEQVNQALGKVGTSSAMAAFEQMEDRVLTQEAKAQATVELSGDSLEEQFKLLEGTSDVDAELLAMKAQMGMLPPPAANPQPLPESLKQGELEQS</sequence>
<gene>
    <name evidence="4" type="primary">pspA</name>
    <name evidence="4" type="ORF">GlitD10_0891</name>
</gene>
<dbReference type="Proteomes" id="UP000180235">
    <property type="component" value="Chromosome"/>
</dbReference>
<dbReference type="PANTHER" id="PTHR31088">
    <property type="entry name" value="MEMBRANE-ASSOCIATED PROTEIN VIPP1, CHLOROPLASTIC"/>
    <property type="match status" value="1"/>
</dbReference>
<dbReference type="OrthoDB" id="9779630at2"/>
<evidence type="ECO:0000256" key="1">
    <source>
        <dbReference type="ARBA" id="ARBA00043985"/>
    </source>
</evidence>
<evidence type="ECO:0000313" key="4">
    <source>
        <dbReference type="EMBL" id="APB33209.1"/>
    </source>
</evidence>
<dbReference type="PANTHER" id="PTHR31088:SF6">
    <property type="entry name" value="PHAGE SHOCK PROTEIN A"/>
    <property type="match status" value="1"/>
</dbReference>